<dbReference type="PROSITE" id="PS50001">
    <property type="entry name" value="SH2"/>
    <property type="match status" value="1"/>
</dbReference>
<dbReference type="Gene3D" id="3.30.505.10">
    <property type="entry name" value="SH2 domain"/>
    <property type="match status" value="1"/>
</dbReference>
<keyword evidence="1 4" id="KW-0728">SH3 domain</keyword>
<dbReference type="FunFam" id="3.30.505.10:FF:000004">
    <property type="entry name" value="Tyrosine-protein kinase"/>
    <property type="match status" value="1"/>
</dbReference>
<evidence type="ECO:0000256" key="5">
    <source>
        <dbReference type="SAM" id="MobiDB-lite"/>
    </source>
</evidence>
<evidence type="ECO:0000313" key="8">
    <source>
        <dbReference type="EMBL" id="CAD7624168.1"/>
    </source>
</evidence>
<dbReference type="PRINTS" id="PR00452">
    <property type="entry name" value="SH3DOMAIN"/>
</dbReference>
<proteinExistence type="predicted"/>
<name>A0A7R9KLJ2_9ACAR</name>
<dbReference type="InterPro" id="IPR036028">
    <property type="entry name" value="SH3-like_dom_sf"/>
</dbReference>
<dbReference type="CDD" id="cd09935">
    <property type="entry name" value="SH2_ABL"/>
    <property type="match status" value="1"/>
</dbReference>
<dbReference type="EMBL" id="CAJPIZ010002140">
    <property type="protein sequence ID" value="CAG2104598.1"/>
    <property type="molecule type" value="Genomic_DNA"/>
</dbReference>
<dbReference type="FunFam" id="2.30.30.40:FF:000010">
    <property type="entry name" value="Tyrosine-protein kinase"/>
    <property type="match status" value="1"/>
</dbReference>
<dbReference type="Proteomes" id="UP000759131">
    <property type="component" value="Unassembled WGS sequence"/>
</dbReference>
<sequence>MLMLSQQLIHASINPNIHSMTDESPTLCARSIPMDCGSGGGGSGGGVPPQRRVSKENLRSPTDEPLDPQLFVALYEFHSGGEHQLSLQKGEQFRVLAYNRSGEWCEAQSRGGQVGWVPSNYIASVNNLEQYSWYHGPISRNEAEYLLSSGTDGSFLVRESESSPGQRSVAVRYERRLYHYRISEDTDAKVYVSSERRLNTLAKLVDHHSMHADGLIVILLYPAPKPNESRTQRVADQDCDTIIKLAINDFVNLIIV</sequence>
<protein>
    <submittedName>
        <fullName evidence="8">Uncharacterized protein</fullName>
    </submittedName>
</protein>
<dbReference type="PANTHER" id="PTHR46037">
    <property type="entry name" value="PROTEIN ENHANCER OF SEVENLESS 2B"/>
    <property type="match status" value="1"/>
</dbReference>
<evidence type="ECO:0000256" key="4">
    <source>
        <dbReference type="PROSITE-ProRule" id="PRU00192"/>
    </source>
</evidence>
<feature type="domain" description="SH3" evidence="7">
    <location>
        <begin position="66"/>
        <end position="127"/>
    </location>
</feature>
<evidence type="ECO:0000313" key="9">
    <source>
        <dbReference type="Proteomes" id="UP000759131"/>
    </source>
</evidence>
<feature type="compositionally biased region" description="Basic and acidic residues" evidence="5">
    <location>
        <begin position="53"/>
        <end position="62"/>
    </location>
</feature>
<dbReference type="Pfam" id="PF00017">
    <property type="entry name" value="SH2"/>
    <property type="match status" value="1"/>
</dbReference>
<dbReference type="SUPFAM" id="SSF50044">
    <property type="entry name" value="SH3-domain"/>
    <property type="match status" value="1"/>
</dbReference>
<reference evidence="8" key="1">
    <citation type="submission" date="2020-11" db="EMBL/GenBank/DDBJ databases">
        <authorList>
            <person name="Tran Van P."/>
        </authorList>
    </citation>
    <scope>NUCLEOTIDE SEQUENCE</scope>
</reference>
<dbReference type="Gene3D" id="2.30.30.40">
    <property type="entry name" value="SH3 Domains"/>
    <property type="match status" value="1"/>
</dbReference>
<dbReference type="PRINTS" id="PR00401">
    <property type="entry name" value="SH2DOMAIN"/>
</dbReference>
<dbReference type="SUPFAM" id="SSF55550">
    <property type="entry name" value="SH2 domain"/>
    <property type="match status" value="1"/>
</dbReference>
<evidence type="ECO:0000259" key="7">
    <source>
        <dbReference type="PROSITE" id="PS50002"/>
    </source>
</evidence>
<dbReference type="InterPro" id="IPR001452">
    <property type="entry name" value="SH3_domain"/>
</dbReference>
<dbReference type="SMART" id="SM00326">
    <property type="entry name" value="SH3"/>
    <property type="match status" value="1"/>
</dbReference>
<dbReference type="AlphaFoldDB" id="A0A7R9KLJ2"/>
<dbReference type="GO" id="GO:0048468">
    <property type="term" value="P:cell development"/>
    <property type="evidence" value="ECO:0007669"/>
    <property type="project" value="UniProtKB-ARBA"/>
</dbReference>
<dbReference type="InterPro" id="IPR000980">
    <property type="entry name" value="SH2"/>
</dbReference>
<dbReference type="InterPro" id="IPR036860">
    <property type="entry name" value="SH2_dom_sf"/>
</dbReference>
<evidence type="ECO:0000256" key="3">
    <source>
        <dbReference type="PROSITE-ProRule" id="PRU00191"/>
    </source>
</evidence>
<dbReference type="CDD" id="cd11850">
    <property type="entry name" value="SH3_Abl"/>
    <property type="match status" value="1"/>
</dbReference>
<dbReference type="SMART" id="SM00252">
    <property type="entry name" value="SH2"/>
    <property type="match status" value="1"/>
</dbReference>
<dbReference type="EMBL" id="OC856715">
    <property type="protein sequence ID" value="CAD7624168.1"/>
    <property type="molecule type" value="Genomic_DNA"/>
</dbReference>
<keyword evidence="2 3" id="KW-0727">SH2 domain</keyword>
<dbReference type="InterPro" id="IPR043539">
    <property type="entry name" value="Grb2-like"/>
</dbReference>
<dbReference type="OrthoDB" id="98077at2759"/>
<evidence type="ECO:0000256" key="2">
    <source>
        <dbReference type="ARBA" id="ARBA00022999"/>
    </source>
</evidence>
<dbReference type="InterPro" id="IPR035837">
    <property type="entry name" value="ABL_SH2"/>
</dbReference>
<accession>A0A7R9KLJ2</accession>
<organism evidence="8">
    <name type="scientific">Medioppia subpectinata</name>
    <dbReference type="NCBI Taxonomy" id="1979941"/>
    <lineage>
        <taxon>Eukaryota</taxon>
        <taxon>Metazoa</taxon>
        <taxon>Ecdysozoa</taxon>
        <taxon>Arthropoda</taxon>
        <taxon>Chelicerata</taxon>
        <taxon>Arachnida</taxon>
        <taxon>Acari</taxon>
        <taxon>Acariformes</taxon>
        <taxon>Sarcoptiformes</taxon>
        <taxon>Oribatida</taxon>
        <taxon>Brachypylina</taxon>
        <taxon>Oppioidea</taxon>
        <taxon>Oppiidae</taxon>
        <taxon>Medioppia</taxon>
    </lineage>
</organism>
<feature type="region of interest" description="Disordered" evidence="5">
    <location>
        <begin position="32"/>
        <end position="65"/>
    </location>
</feature>
<feature type="compositionally biased region" description="Gly residues" evidence="5">
    <location>
        <begin position="37"/>
        <end position="47"/>
    </location>
</feature>
<keyword evidence="9" id="KW-1185">Reference proteome</keyword>
<gene>
    <name evidence="8" type="ORF">OSB1V03_LOCUS4614</name>
</gene>
<feature type="domain" description="SH2" evidence="6">
    <location>
        <begin position="133"/>
        <end position="223"/>
    </location>
</feature>
<evidence type="ECO:0000256" key="1">
    <source>
        <dbReference type="ARBA" id="ARBA00022443"/>
    </source>
</evidence>
<dbReference type="Pfam" id="PF00018">
    <property type="entry name" value="SH3_1"/>
    <property type="match status" value="1"/>
</dbReference>
<dbReference type="PROSITE" id="PS50002">
    <property type="entry name" value="SH3"/>
    <property type="match status" value="1"/>
</dbReference>
<evidence type="ECO:0000259" key="6">
    <source>
        <dbReference type="PROSITE" id="PS50001"/>
    </source>
</evidence>